<feature type="transmembrane region" description="Helical" evidence="6">
    <location>
        <begin position="180"/>
        <end position="199"/>
    </location>
</feature>
<accession>C8W9E5</accession>
<feature type="domain" description="EamA" evidence="7">
    <location>
        <begin position="11"/>
        <end position="139"/>
    </location>
</feature>
<feature type="transmembrane region" description="Helical" evidence="6">
    <location>
        <begin position="150"/>
        <end position="168"/>
    </location>
</feature>
<evidence type="ECO:0000256" key="4">
    <source>
        <dbReference type="ARBA" id="ARBA00022989"/>
    </source>
</evidence>
<dbReference type="RefSeq" id="WP_012808391.1">
    <property type="nucleotide sequence ID" value="NC_013203.1"/>
</dbReference>
<feature type="transmembrane region" description="Helical" evidence="6">
    <location>
        <begin position="37"/>
        <end position="55"/>
    </location>
</feature>
<dbReference type="Pfam" id="PF00892">
    <property type="entry name" value="EamA"/>
    <property type="match status" value="2"/>
</dbReference>
<dbReference type="PANTHER" id="PTHR32322">
    <property type="entry name" value="INNER MEMBRANE TRANSPORTER"/>
    <property type="match status" value="1"/>
</dbReference>
<dbReference type="SUPFAM" id="SSF103481">
    <property type="entry name" value="Multidrug resistance efflux transporter EmrE"/>
    <property type="match status" value="2"/>
</dbReference>
<dbReference type="InterPro" id="IPR050638">
    <property type="entry name" value="AA-Vitamin_Transporters"/>
</dbReference>
<dbReference type="Gene3D" id="1.10.3730.20">
    <property type="match status" value="2"/>
</dbReference>
<dbReference type="InterPro" id="IPR000620">
    <property type="entry name" value="EamA_dom"/>
</dbReference>
<dbReference type="OrthoDB" id="9814238at2"/>
<proteinExistence type="inferred from homology"/>
<dbReference type="HOGENOM" id="CLU_033863_15_1_11"/>
<dbReference type="Proteomes" id="UP000000960">
    <property type="component" value="Chromosome"/>
</dbReference>
<evidence type="ECO:0000256" key="2">
    <source>
        <dbReference type="ARBA" id="ARBA00007362"/>
    </source>
</evidence>
<feature type="transmembrane region" description="Helical" evidence="6">
    <location>
        <begin position="12"/>
        <end position="31"/>
    </location>
</feature>
<feature type="transmembrane region" description="Helical" evidence="6">
    <location>
        <begin position="67"/>
        <end position="85"/>
    </location>
</feature>
<gene>
    <name evidence="8" type="ordered locus">Apar_0302</name>
</gene>
<sequence>MKDATFKPTVLYLIALIICGSNGIVASLINLPSYQIVFFRMLLGTLFLLTVKFVQKEAFTIQKYPKDFQALIGSGIALGLQWTFLFEAYQLVGVGIATLEYYCGPVIVMALTPFLFGEKFTTKKILGFLVVVIGAALIIGYGVGLNLSPTGLLLGALSAVLYAIMVICNRQLKNVSGIEGTSIQLGIGCAVVALVTIVFHSIELPADPASVNWLAVLTIGLFNTGLGSFLYFPQLTKIPVQRVAVFGYLEPLSAVIFSALILGEPFGLLKIIGTACIIGGAIFAELSGASSNKSEAIETPL</sequence>
<feature type="transmembrane region" description="Helical" evidence="6">
    <location>
        <begin position="268"/>
        <end position="286"/>
    </location>
</feature>
<organism evidence="8 9">
    <name type="scientific">Lancefieldella parvula (strain ATCC 33793 / DSM 20469 / CCUG 32760 / JCM 10300 / KCTC 3663 / VPI 0546 / 1246)</name>
    <name type="common">Atopobium parvulum</name>
    <dbReference type="NCBI Taxonomy" id="521095"/>
    <lineage>
        <taxon>Bacteria</taxon>
        <taxon>Bacillati</taxon>
        <taxon>Actinomycetota</taxon>
        <taxon>Coriobacteriia</taxon>
        <taxon>Coriobacteriales</taxon>
        <taxon>Atopobiaceae</taxon>
        <taxon>Lancefieldella</taxon>
    </lineage>
</organism>
<evidence type="ECO:0000256" key="5">
    <source>
        <dbReference type="ARBA" id="ARBA00023136"/>
    </source>
</evidence>
<keyword evidence="9" id="KW-1185">Reference proteome</keyword>
<evidence type="ECO:0000256" key="1">
    <source>
        <dbReference type="ARBA" id="ARBA00004141"/>
    </source>
</evidence>
<evidence type="ECO:0000259" key="7">
    <source>
        <dbReference type="Pfam" id="PF00892"/>
    </source>
</evidence>
<name>C8W9E5_LANP1</name>
<dbReference type="AlphaFoldDB" id="C8W9E5"/>
<dbReference type="EMBL" id="CP001721">
    <property type="protein sequence ID" value="ACV50733.1"/>
    <property type="molecule type" value="Genomic_DNA"/>
</dbReference>
<feature type="transmembrane region" description="Helical" evidence="6">
    <location>
        <begin position="125"/>
        <end position="144"/>
    </location>
</feature>
<dbReference type="GeneID" id="84805836"/>
<keyword evidence="3 6" id="KW-0812">Transmembrane</keyword>
<keyword evidence="4 6" id="KW-1133">Transmembrane helix</keyword>
<evidence type="ECO:0000256" key="6">
    <source>
        <dbReference type="SAM" id="Phobius"/>
    </source>
</evidence>
<evidence type="ECO:0000313" key="9">
    <source>
        <dbReference type="Proteomes" id="UP000000960"/>
    </source>
</evidence>
<feature type="domain" description="EamA" evidence="7">
    <location>
        <begin position="150"/>
        <end position="283"/>
    </location>
</feature>
<feature type="transmembrane region" description="Helical" evidence="6">
    <location>
        <begin position="91"/>
        <end position="116"/>
    </location>
</feature>
<dbReference type="KEGG" id="apv:Apar_0302"/>
<protein>
    <recommendedName>
        <fullName evidence="7">EamA domain-containing protein</fullName>
    </recommendedName>
</protein>
<dbReference type="GO" id="GO:0016020">
    <property type="term" value="C:membrane"/>
    <property type="evidence" value="ECO:0007669"/>
    <property type="project" value="UniProtKB-SubCell"/>
</dbReference>
<feature type="transmembrane region" description="Helical" evidence="6">
    <location>
        <begin position="243"/>
        <end position="262"/>
    </location>
</feature>
<feature type="transmembrane region" description="Helical" evidence="6">
    <location>
        <begin position="211"/>
        <end position="231"/>
    </location>
</feature>
<keyword evidence="5 6" id="KW-0472">Membrane</keyword>
<comment type="similarity">
    <text evidence="2">Belongs to the EamA transporter family.</text>
</comment>
<dbReference type="eggNOG" id="COG0697">
    <property type="taxonomic scope" value="Bacteria"/>
</dbReference>
<reference evidence="8 9" key="1">
    <citation type="journal article" date="2009" name="Stand. Genomic Sci.">
        <title>Complete genome sequence of Atopobium parvulum type strain (IPP 1246).</title>
        <authorList>
            <person name="Copeland A."/>
            <person name="Sikorski J."/>
            <person name="Lapidus A."/>
            <person name="Nolan M."/>
            <person name="Del Rio T.G."/>
            <person name="Lucas S."/>
            <person name="Chen F."/>
            <person name="Tice H."/>
            <person name="Pitluck S."/>
            <person name="Cheng J.F."/>
            <person name="Pukall R."/>
            <person name="Chertkov O."/>
            <person name="Brettin T."/>
            <person name="Han C."/>
            <person name="Detter J.C."/>
            <person name="Kuske C."/>
            <person name="Bruce D."/>
            <person name="Goodwin L."/>
            <person name="Ivanova N."/>
            <person name="Mavromatis K."/>
            <person name="Mikhailova N."/>
            <person name="Chen A."/>
            <person name="Palaniappan K."/>
            <person name="Chain P."/>
            <person name="Rohde M."/>
            <person name="Goker M."/>
            <person name="Bristow J."/>
            <person name="Eisen J.A."/>
            <person name="Markowitz V."/>
            <person name="Hugenholtz P."/>
            <person name="Kyrpides N.C."/>
            <person name="Klenk H.P."/>
            <person name="Detter J.C."/>
        </authorList>
    </citation>
    <scope>NUCLEOTIDE SEQUENCE [LARGE SCALE GENOMIC DNA]</scope>
    <source>
        <strain evidence="9">ATCC 33793 / DSM 20469 / CCUG 32760 / JCM 10300 / KCTC 3663 / VPI 0546 / 1246</strain>
    </source>
</reference>
<comment type="subcellular location">
    <subcellularLocation>
        <location evidence="1">Membrane</location>
        <topology evidence="1">Multi-pass membrane protein</topology>
    </subcellularLocation>
</comment>
<evidence type="ECO:0000313" key="8">
    <source>
        <dbReference type="EMBL" id="ACV50733.1"/>
    </source>
</evidence>
<dbReference type="PANTHER" id="PTHR32322:SF2">
    <property type="entry name" value="EAMA DOMAIN-CONTAINING PROTEIN"/>
    <property type="match status" value="1"/>
</dbReference>
<dbReference type="InterPro" id="IPR037185">
    <property type="entry name" value="EmrE-like"/>
</dbReference>
<dbReference type="STRING" id="521095.Apar_0302"/>
<evidence type="ECO:0000256" key="3">
    <source>
        <dbReference type="ARBA" id="ARBA00022692"/>
    </source>
</evidence>